<evidence type="ECO:0000259" key="2">
    <source>
        <dbReference type="Pfam" id="PF16192"/>
    </source>
</evidence>
<feature type="transmembrane region" description="Helical" evidence="1">
    <location>
        <begin position="108"/>
        <end position="132"/>
    </location>
</feature>
<dbReference type="PANTHER" id="PTHR10050:SF51">
    <property type="entry name" value="PROTEIN O-MANNOSYL-TRANSFERASE 1"/>
    <property type="match status" value="1"/>
</dbReference>
<evidence type="ECO:0000256" key="1">
    <source>
        <dbReference type="SAM" id="Phobius"/>
    </source>
</evidence>
<gene>
    <name evidence="3" type="ORF">J437_LFUL003866</name>
</gene>
<dbReference type="InterPro" id="IPR027005">
    <property type="entry name" value="PMT-like"/>
</dbReference>
<evidence type="ECO:0000313" key="4">
    <source>
        <dbReference type="Proteomes" id="UP000792457"/>
    </source>
</evidence>
<reference evidence="3" key="1">
    <citation type="submission" date="2013-04" db="EMBL/GenBank/DDBJ databases">
        <authorList>
            <person name="Qu J."/>
            <person name="Murali S.C."/>
            <person name="Bandaranaike D."/>
            <person name="Bellair M."/>
            <person name="Blankenburg K."/>
            <person name="Chao H."/>
            <person name="Dinh H."/>
            <person name="Doddapaneni H."/>
            <person name="Downs B."/>
            <person name="Dugan-Rocha S."/>
            <person name="Elkadiri S."/>
            <person name="Gnanaolivu R.D."/>
            <person name="Hernandez B."/>
            <person name="Javaid M."/>
            <person name="Jayaseelan J.C."/>
            <person name="Lee S."/>
            <person name="Li M."/>
            <person name="Ming W."/>
            <person name="Munidasa M."/>
            <person name="Muniz J."/>
            <person name="Nguyen L."/>
            <person name="Ongeri F."/>
            <person name="Osuji N."/>
            <person name="Pu L.-L."/>
            <person name="Puazo M."/>
            <person name="Qu C."/>
            <person name="Quiroz J."/>
            <person name="Raj R."/>
            <person name="Weissenberger G."/>
            <person name="Xin Y."/>
            <person name="Zou X."/>
            <person name="Han Y."/>
            <person name="Richards S."/>
            <person name="Worley K."/>
            <person name="Muzny D."/>
            <person name="Gibbs R."/>
        </authorList>
    </citation>
    <scope>NUCLEOTIDE SEQUENCE</scope>
    <source>
        <strain evidence="3">Sampled in the wild</strain>
    </source>
</reference>
<organism evidence="3 4">
    <name type="scientific">Ladona fulva</name>
    <name type="common">Scarce chaser dragonfly</name>
    <name type="synonym">Libellula fulva</name>
    <dbReference type="NCBI Taxonomy" id="123851"/>
    <lineage>
        <taxon>Eukaryota</taxon>
        <taxon>Metazoa</taxon>
        <taxon>Ecdysozoa</taxon>
        <taxon>Arthropoda</taxon>
        <taxon>Hexapoda</taxon>
        <taxon>Insecta</taxon>
        <taxon>Pterygota</taxon>
        <taxon>Palaeoptera</taxon>
        <taxon>Odonata</taxon>
        <taxon>Epiprocta</taxon>
        <taxon>Anisoptera</taxon>
        <taxon>Libelluloidea</taxon>
        <taxon>Libellulidae</taxon>
        <taxon>Ladona</taxon>
    </lineage>
</organism>
<keyword evidence="1" id="KW-0812">Transmembrane</keyword>
<keyword evidence="4" id="KW-1185">Reference proteome</keyword>
<dbReference type="PANTHER" id="PTHR10050">
    <property type="entry name" value="DOLICHYL-PHOSPHATE-MANNOSE--PROTEIN MANNOSYLTRANSFERASE"/>
    <property type="match status" value="1"/>
</dbReference>
<dbReference type="GO" id="GO:0004169">
    <property type="term" value="F:dolichyl-phosphate-mannose-protein mannosyltransferase activity"/>
    <property type="evidence" value="ECO:0007669"/>
    <property type="project" value="TreeGrafter"/>
</dbReference>
<accession>A0A8K0P276</accession>
<dbReference type="UniPathway" id="UPA00378"/>
<dbReference type="Proteomes" id="UP000792457">
    <property type="component" value="Unassembled WGS sequence"/>
</dbReference>
<proteinExistence type="predicted"/>
<feature type="transmembrane region" description="Helical" evidence="1">
    <location>
        <begin position="74"/>
        <end position="96"/>
    </location>
</feature>
<keyword evidence="1" id="KW-0472">Membrane</keyword>
<comment type="caution">
    <text evidence="3">The sequence shown here is derived from an EMBL/GenBank/DDBJ whole genome shotgun (WGS) entry which is preliminary data.</text>
</comment>
<dbReference type="Pfam" id="PF16192">
    <property type="entry name" value="PMT_4TMC"/>
    <property type="match status" value="1"/>
</dbReference>
<reference evidence="3" key="2">
    <citation type="submission" date="2017-10" db="EMBL/GenBank/DDBJ databases">
        <title>Ladona fulva Genome sequencing and assembly.</title>
        <authorList>
            <person name="Murali S."/>
            <person name="Richards S."/>
            <person name="Bandaranaike D."/>
            <person name="Bellair M."/>
            <person name="Blankenburg K."/>
            <person name="Chao H."/>
            <person name="Dinh H."/>
            <person name="Doddapaneni H."/>
            <person name="Dugan-Rocha S."/>
            <person name="Elkadiri S."/>
            <person name="Gnanaolivu R."/>
            <person name="Hernandez B."/>
            <person name="Skinner E."/>
            <person name="Javaid M."/>
            <person name="Lee S."/>
            <person name="Li M."/>
            <person name="Ming W."/>
            <person name="Munidasa M."/>
            <person name="Muniz J."/>
            <person name="Nguyen L."/>
            <person name="Hughes D."/>
            <person name="Osuji N."/>
            <person name="Pu L.-L."/>
            <person name="Puazo M."/>
            <person name="Qu C."/>
            <person name="Quiroz J."/>
            <person name="Raj R."/>
            <person name="Weissenberger G."/>
            <person name="Xin Y."/>
            <person name="Zou X."/>
            <person name="Han Y."/>
            <person name="Worley K."/>
            <person name="Muzny D."/>
            <person name="Gibbs R."/>
        </authorList>
    </citation>
    <scope>NUCLEOTIDE SEQUENCE</scope>
    <source>
        <strain evidence="3">Sampled in the wild</strain>
    </source>
</reference>
<name>A0A8K0P276_LADFU</name>
<dbReference type="EMBL" id="KZ308371">
    <property type="protein sequence ID" value="KAG8228394.1"/>
    <property type="molecule type" value="Genomic_DNA"/>
</dbReference>
<dbReference type="OrthoDB" id="292747at2759"/>
<dbReference type="AlphaFoldDB" id="A0A8K0P276"/>
<feature type="non-terminal residue" evidence="3">
    <location>
        <position position="1"/>
    </location>
</feature>
<sequence length="160" mass="18519">MIPLRPTRLSFWEKFSELQWKMVFSSASGGSGSDTVQNHMYSSNPLEWPLMSTGIAYWVSPDSNAQVHLLGNIIVWYSGTISVVAYCSILVFYLLRRRRECYDISNEAWNKFVIMGEVLLGGYLIHYLPYFFTEKTLFLHNYFPALVFKILLTAALMEHI</sequence>
<feature type="domain" description="Protein O-mannosyl-transferase C-terminal four TM" evidence="2">
    <location>
        <begin position="11"/>
        <end position="160"/>
    </location>
</feature>
<dbReference type="GO" id="GO:0005783">
    <property type="term" value="C:endoplasmic reticulum"/>
    <property type="evidence" value="ECO:0007669"/>
    <property type="project" value="TreeGrafter"/>
</dbReference>
<evidence type="ECO:0000313" key="3">
    <source>
        <dbReference type="EMBL" id="KAG8228394.1"/>
    </source>
</evidence>
<dbReference type="InterPro" id="IPR032421">
    <property type="entry name" value="PMT_4TMC"/>
</dbReference>
<keyword evidence="1" id="KW-1133">Transmembrane helix</keyword>
<protein>
    <recommendedName>
        <fullName evidence="2">Protein O-mannosyl-transferase C-terminal four TM domain-containing protein</fullName>
    </recommendedName>
</protein>